<dbReference type="Proteomes" id="UP001476950">
    <property type="component" value="Unassembled WGS sequence"/>
</dbReference>
<gene>
    <name evidence="1" type="ORF">NDI38_23955</name>
</gene>
<evidence type="ECO:0000313" key="2">
    <source>
        <dbReference type="Proteomes" id="UP001476950"/>
    </source>
</evidence>
<protein>
    <submittedName>
        <fullName evidence="1">Uncharacterized protein</fullName>
    </submittedName>
</protein>
<evidence type="ECO:0000313" key="1">
    <source>
        <dbReference type="EMBL" id="MEP1061488.1"/>
    </source>
</evidence>
<proteinExistence type="predicted"/>
<name>A0ABV0KQH1_9CYAN</name>
<reference evidence="1 2" key="1">
    <citation type="submission" date="2022-04" db="EMBL/GenBank/DDBJ databases">
        <title>Positive selection, recombination, and allopatry shape intraspecific diversity of widespread and dominant cyanobacteria.</title>
        <authorList>
            <person name="Wei J."/>
            <person name="Shu W."/>
            <person name="Hu C."/>
        </authorList>
    </citation>
    <scope>NUCLEOTIDE SEQUENCE [LARGE SCALE GENOMIC DNA]</scope>
    <source>
        <strain evidence="1 2">AS-A4</strain>
    </source>
</reference>
<organism evidence="1 2">
    <name type="scientific">Stenomitos frigidus AS-A4</name>
    <dbReference type="NCBI Taxonomy" id="2933935"/>
    <lineage>
        <taxon>Bacteria</taxon>
        <taxon>Bacillati</taxon>
        <taxon>Cyanobacteriota</taxon>
        <taxon>Cyanophyceae</taxon>
        <taxon>Leptolyngbyales</taxon>
        <taxon>Leptolyngbyaceae</taxon>
        <taxon>Stenomitos</taxon>
    </lineage>
</organism>
<comment type="caution">
    <text evidence="1">The sequence shown here is derived from an EMBL/GenBank/DDBJ whole genome shotgun (WGS) entry which is preliminary data.</text>
</comment>
<sequence length="51" mass="5742">MSLLPAGLYRQVRINVVDHRLHRCLTDGSLLLVFELLVQGKKLVALDLARS</sequence>
<accession>A0ABV0KQH1</accession>
<dbReference type="EMBL" id="JAMPLM010000035">
    <property type="protein sequence ID" value="MEP1061488.1"/>
    <property type="molecule type" value="Genomic_DNA"/>
</dbReference>
<keyword evidence="2" id="KW-1185">Reference proteome</keyword>